<dbReference type="Proteomes" id="UP000292958">
    <property type="component" value="Unassembled WGS sequence"/>
</dbReference>
<name>A0A4Q7YU11_9BACT</name>
<dbReference type="SUPFAM" id="SSF51735">
    <property type="entry name" value="NAD(P)-binding Rossmann-fold domains"/>
    <property type="match status" value="1"/>
</dbReference>
<dbReference type="RefSeq" id="WP_130418564.1">
    <property type="nucleotide sequence ID" value="NZ_SHKW01000001.1"/>
</dbReference>
<evidence type="ECO:0000313" key="6">
    <source>
        <dbReference type="Proteomes" id="UP000292958"/>
    </source>
</evidence>
<dbReference type="CDD" id="cd05324">
    <property type="entry name" value="carb_red_PTCR-like_SDR_c"/>
    <property type="match status" value="1"/>
</dbReference>
<dbReference type="InterPro" id="IPR045313">
    <property type="entry name" value="CBR1-like"/>
</dbReference>
<dbReference type="GO" id="GO:0016616">
    <property type="term" value="F:oxidoreductase activity, acting on the CH-OH group of donors, NAD or NADP as acceptor"/>
    <property type="evidence" value="ECO:0007669"/>
    <property type="project" value="InterPro"/>
</dbReference>
<dbReference type="EMBL" id="SHKW01000001">
    <property type="protein sequence ID" value="RZU40503.1"/>
    <property type="molecule type" value="Genomic_DNA"/>
</dbReference>
<evidence type="ECO:0000256" key="3">
    <source>
        <dbReference type="ARBA" id="ARBA00023002"/>
    </source>
</evidence>
<evidence type="ECO:0000256" key="1">
    <source>
        <dbReference type="ARBA" id="ARBA00006484"/>
    </source>
</evidence>
<evidence type="ECO:0000313" key="5">
    <source>
        <dbReference type="EMBL" id="RZU40503.1"/>
    </source>
</evidence>
<protein>
    <submittedName>
        <fullName evidence="5">NADP-dependent 3-hydroxy acid dehydrogenase YdfG</fullName>
    </submittedName>
</protein>
<dbReference type="OrthoDB" id="5786478at2"/>
<dbReference type="PRINTS" id="PR00080">
    <property type="entry name" value="SDRFAMILY"/>
</dbReference>
<evidence type="ECO:0000256" key="4">
    <source>
        <dbReference type="RuleBase" id="RU000363"/>
    </source>
</evidence>
<evidence type="ECO:0000256" key="2">
    <source>
        <dbReference type="ARBA" id="ARBA00022857"/>
    </source>
</evidence>
<dbReference type="PANTHER" id="PTHR43490">
    <property type="entry name" value="(+)-NEOMENTHOL DEHYDROGENASE"/>
    <property type="match status" value="1"/>
</dbReference>
<accession>A0A4Q7YU11</accession>
<comment type="similarity">
    <text evidence="1 4">Belongs to the short-chain dehydrogenases/reductases (SDR) family.</text>
</comment>
<gene>
    <name evidence="5" type="ORF">BDD14_1967</name>
</gene>
<dbReference type="Pfam" id="PF00106">
    <property type="entry name" value="adh_short"/>
    <property type="match status" value="1"/>
</dbReference>
<comment type="caution">
    <text evidence="5">The sequence shown here is derived from an EMBL/GenBank/DDBJ whole genome shotgun (WGS) entry which is preliminary data.</text>
</comment>
<keyword evidence="2" id="KW-0521">NADP</keyword>
<dbReference type="Gene3D" id="3.40.50.720">
    <property type="entry name" value="NAD(P)-binding Rossmann-like Domain"/>
    <property type="match status" value="1"/>
</dbReference>
<dbReference type="PANTHER" id="PTHR43490:SF99">
    <property type="entry name" value="SHORT-CHAIN DEHYDROGENASE_REDUCTASE"/>
    <property type="match status" value="1"/>
</dbReference>
<keyword evidence="3" id="KW-0560">Oxidoreductase</keyword>
<organism evidence="5 6">
    <name type="scientific">Edaphobacter modestus</name>
    <dbReference type="NCBI Taxonomy" id="388466"/>
    <lineage>
        <taxon>Bacteria</taxon>
        <taxon>Pseudomonadati</taxon>
        <taxon>Acidobacteriota</taxon>
        <taxon>Terriglobia</taxon>
        <taxon>Terriglobales</taxon>
        <taxon>Acidobacteriaceae</taxon>
        <taxon>Edaphobacter</taxon>
    </lineage>
</organism>
<dbReference type="InterPro" id="IPR036291">
    <property type="entry name" value="NAD(P)-bd_dom_sf"/>
</dbReference>
<proteinExistence type="inferred from homology"/>
<reference evidence="5 6" key="1">
    <citation type="submission" date="2019-02" db="EMBL/GenBank/DDBJ databases">
        <title>Genomic Encyclopedia of Archaeal and Bacterial Type Strains, Phase II (KMG-II): from individual species to whole genera.</title>
        <authorList>
            <person name="Goeker M."/>
        </authorList>
    </citation>
    <scope>NUCLEOTIDE SEQUENCE [LARGE SCALE GENOMIC DNA]</scope>
    <source>
        <strain evidence="5 6">DSM 18101</strain>
    </source>
</reference>
<keyword evidence="6" id="KW-1185">Reference proteome</keyword>
<sequence length="245" mass="25584">MSTGKKVALISGANKGIGFETARQLGQQGITVILGARDLAKGEAAAAELKKEGIDARAVKLDVVNPADVKAAVDKIEKDFGHLDILVNNAGVNFEELGGNSTLTTSDDTLRKTFDTNFFAVVTVTKAFIPLLEKSDAGRIVNVSSILGSLSLHATEGSPIYEAKVFAYNASKVALNAFTIHLAHALKGTKIKVNSAHPGWVKTDMGTDAAPMELVDGAKTEVALATIGADGPNGGFVHLGETISW</sequence>
<dbReference type="PRINTS" id="PR00081">
    <property type="entry name" value="GDHRDH"/>
</dbReference>
<dbReference type="AlphaFoldDB" id="A0A4Q7YU11"/>
<dbReference type="InterPro" id="IPR002347">
    <property type="entry name" value="SDR_fam"/>
</dbReference>